<evidence type="ECO:0000313" key="3">
    <source>
        <dbReference type="Proteomes" id="UP000807025"/>
    </source>
</evidence>
<evidence type="ECO:0000313" key="2">
    <source>
        <dbReference type="EMBL" id="KAF9499289.1"/>
    </source>
</evidence>
<feature type="compositionally biased region" description="Polar residues" evidence="1">
    <location>
        <begin position="299"/>
        <end position="308"/>
    </location>
</feature>
<feature type="compositionally biased region" description="Basic and acidic residues" evidence="1">
    <location>
        <begin position="1"/>
        <end position="22"/>
    </location>
</feature>
<dbReference type="AlphaFoldDB" id="A0A9P6A7S3"/>
<reference evidence="2" key="1">
    <citation type="submission" date="2020-11" db="EMBL/GenBank/DDBJ databases">
        <authorList>
            <consortium name="DOE Joint Genome Institute"/>
            <person name="Ahrendt S."/>
            <person name="Riley R."/>
            <person name="Andreopoulos W."/>
            <person name="Labutti K."/>
            <person name="Pangilinan J."/>
            <person name="Ruiz-Duenas F.J."/>
            <person name="Barrasa J.M."/>
            <person name="Sanchez-Garcia M."/>
            <person name="Camarero S."/>
            <person name="Miyauchi S."/>
            <person name="Serrano A."/>
            <person name="Linde D."/>
            <person name="Babiker R."/>
            <person name="Drula E."/>
            <person name="Ayuso-Fernandez I."/>
            <person name="Pacheco R."/>
            <person name="Padilla G."/>
            <person name="Ferreira P."/>
            <person name="Barriuso J."/>
            <person name="Kellner H."/>
            <person name="Castanera R."/>
            <person name="Alfaro M."/>
            <person name="Ramirez L."/>
            <person name="Pisabarro A.G."/>
            <person name="Kuo A."/>
            <person name="Tritt A."/>
            <person name="Lipzen A."/>
            <person name="He G."/>
            <person name="Yan M."/>
            <person name="Ng V."/>
            <person name="Cullen D."/>
            <person name="Martin F."/>
            <person name="Rosso M.-N."/>
            <person name="Henrissat B."/>
            <person name="Hibbett D."/>
            <person name="Martinez A.T."/>
            <person name="Grigoriev I.V."/>
        </authorList>
    </citation>
    <scope>NUCLEOTIDE SEQUENCE</scope>
    <source>
        <strain evidence="2">ATCC 90797</strain>
    </source>
</reference>
<name>A0A9P6A7S3_PLEER</name>
<proteinExistence type="predicted"/>
<dbReference type="Proteomes" id="UP000807025">
    <property type="component" value="Unassembled WGS sequence"/>
</dbReference>
<protein>
    <submittedName>
        <fullName evidence="2">Uncharacterized protein</fullName>
    </submittedName>
</protein>
<gene>
    <name evidence="2" type="ORF">BDN71DRAFT_1428303</name>
</gene>
<feature type="region of interest" description="Disordered" evidence="1">
    <location>
        <begin position="1"/>
        <end position="57"/>
    </location>
</feature>
<evidence type="ECO:0000256" key="1">
    <source>
        <dbReference type="SAM" id="MobiDB-lite"/>
    </source>
</evidence>
<feature type="region of interest" description="Disordered" evidence="1">
    <location>
        <begin position="277"/>
        <end position="308"/>
    </location>
</feature>
<comment type="caution">
    <text evidence="2">The sequence shown here is derived from an EMBL/GenBank/DDBJ whole genome shotgun (WGS) entry which is preliminary data.</text>
</comment>
<accession>A0A9P6A7S3</accession>
<dbReference type="EMBL" id="MU154533">
    <property type="protein sequence ID" value="KAF9499289.1"/>
    <property type="molecule type" value="Genomic_DNA"/>
</dbReference>
<keyword evidence="3" id="KW-1185">Reference proteome</keyword>
<sequence>MWGRGNAREARKRGCADERSVRDSASALMLCPPSPAVSRFQREHGGGGLRGGARSKDKSLASVEKELRFKVEASILEGGARGIPKMLMLSMLKEKKDDLVEEFFENLHMKVACAIAKATQELRKWQQTEVNEEEMKVVKKEEFDALIRPKIKTLDEAMSCTSPHSSATTASSTINLTSPCIPFNSTTAFTISDTFSIIASSPPAPSQTQATSENVNMDLTLSPATAAPIVMVQEPTPRSNTTLANLSHALAQLQVPPPTMTSAWLATPTEPLCQSSCSMSRTPVPDDSKAAKQKATGGAVTNTKHLKK</sequence>
<organism evidence="2 3">
    <name type="scientific">Pleurotus eryngii</name>
    <name type="common">Boletus of the steppes</name>
    <dbReference type="NCBI Taxonomy" id="5323"/>
    <lineage>
        <taxon>Eukaryota</taxon>
        <taxon>Fungi</taxon>
        <taxon>Dikarya</taxon>
        <taxon>Basidiomycota</taxon>
        <taxon>Agaricomycotina</taxon>
        <taxon>Agaricomycetes</taxon>
        <taxon>Agaricomycetidae</taxon>
        <taxon>Agaricales</taxon>
        <taxon>Pleurotineae</taxon>
        <taxon>Pleurotaceae</taxon>
        <taxon>Pleurotus</taxon>
    </lineage>
</organism>